<evidence type="ECO:0000313" key="2">
    <source>
        <dbReference type="EMBL" id="GET37607.1"/>
    </source>
</evidence>
<dbReference type="AlphaFoldDB" id="A0AAV3X477"/>
<sequence>MSFYFVLPLRAIVFQMLFLSLAIAIEALVFQKQWKLSRKASIEYSLGLNLFSTCLGWLVFFAVQRFLSTNLKKQIITFIFFNNIVENSTVPTGLVYGEVALIVFLCFVFILIAELVFLDVWRNLAKAATPAEQEEKQGNKYSPTITSSLYKRYYDSAKARITSSTILVANAYSGTGILFMLFLTNMFGIK</sequence>
<keyword evidence="3" id="KW-1185">Reference proteome</keyword>
<dbReference type="Pfam" id="PF24301">
    <property type="entry name" value="FraC"/>
    <property type="match status" value="1"/>
</dbReference>
<keyword evidence="1" id="KW-0472">Membrane</keyword>
<feature type="transmembrane region" description="Helical" evidence="1">
    <location>
        <begin position="42"/>
        <end position="63"/>
    </location>
</feature>
<evidence type="ECO:0000256" key="1">
    <source>
        <dbReference type="SAM" id="Phobius"/>
    </source>
</evidence>
<organism evidence="2 3">
    <name type="scientific">Microseira wollei NIES-4236</name>
    <dbReference type="NCBI Taxonomy" id="2530354"/>
    <lineage>
        <taxon>Bacteria</taxon>
        <taxon>Bacillati</taxon>
        <taxon>Cyanobacteriota</taxon>
        <taxon>Cyanophyceae</taxon>
        <taxon>Oscillatoriophycideae</taxon>
        <taxon>Aerosakkonematales</taxon>
        <taxon>Aerosakkonemataceae</taxon>
        <taxon>Microseira</taxon>
    </lineage>
</organism>
<feature type="transmembrane region" description="Helical" evidence="1">
    <location>
        <begin position="161"/>
        <end position="183"/>
    </location>
</feature>
<reference evidence="2" key="1">
    <citation type="submission" date="2019-10" db="EMBL/GenBank/DDBJ databases">
        <title>Draft genome sequece of Microseira wollei NIES-4236.</title>
        <authorList>
            <person name="Yamaguchi H."/>
            <person name="Suzuki S."/>
            <person name="Kawachi M."/>
        </authorList>
    </citation>
    <scope>NUCLEOTIDE SEQUENCE</scope>
    <source>
        <strain evidence="2">NIES-4236</strain>
    </source>
</reference>
<dbReference type="Proteomes" id="UP001050975">
    <property type="component" value="Unassembled WGS sequence"/>
</dbReference>
<dbReference type="NCBIfam" id="NF045624">
    <property type="entry name" value="filament_FraC"/>
    <property type="match status" value="1"/>
</dbReference>
<proteinExistence type="predicted"/>
<protein>
    <recommendedName>
        <fullName evidence="4">Filament integrity protein FraC</fullName>
    </recommendedName>
</protein>
<evidence type="ECO:0008006" key="4">
    <source>
        <dbReference type="Google" id="ProtNLM"/>
    </source>
</evidence>
<feature type="transmembrane region" description="Helical" evidence="1">
    <location>
        <begin position="99"/>
        <end position="118"/>
    </location>
</feature>
<evidence type="ECO:0000313" key="3">
    <source>
        <dbReference type="Proteomes" id="UP001050975"/>
    </source>
</evidence>
<keyword evidence="1" id="KW-0812">Transmembrane</keyword>
<name>A0AAV3X477_9CYAN</name>
<keyword evidence="1" id="KW-1133">Transmembrane helix</keyword>
<accession>A0AAV3X477</accession>
<comment type="caution">
    <text evidence="2">The sequence shown here is derived from an EMBL/GenBank/DDBJ whole genome shotgun (WGS) entry which is preliminary data.</text>
</comment>
<dbReference type="InterPro" id="IPR054663">
    <property type="entry name" value="FraC"/>
</dbReference>
<gene>
    <name evidence="2" type="ORF">MiSe_23610</name>
</gene>
<dbReference type="EMBL" id="BLAY01000031">
    <property type="protein sequence ID" value="GET37607.1"/>
    <property type="molecule type" value="Genomic_DNA"/>
</dbReference>
<dbReference type="RefSeq" id="WP_226579365.1">
    <property type="nucleotide sequence ID" value="NZ_BLAY01000031.1"/>
</dbReference>
<feature type="transmembrane region" description="Helical" evidence="1">
    <location>
        <begin position="12"/>
        <end position="30"/>
    </location>
</feature>